<dbReference type="Gene3D" id="1.10.246.150">
    <property type="match status" value="1"/>
</dbReference>
<dbReference type="Pfam" id="PF05135">
    <property type="entry name" value="Phage_connect_1"/>
    <property type="match status" value="1"/>
</dbReference>
<dbReference type="RefSeq" id="WP_154554211.1">
    <property type="nucleotide sequence ID" value="NZ_VUNA01000007.1"/>
</dbReference>
<reference evidence="1 2" key="1">
    <citation type="submission" date="2019-08" db="EMBL/GenBank/DDBJ databases">
        <title>In-depth cultivation of the pig gut microbiome towards novel bacterial diversity and tailored functional studies.</title>
        <authorList>
            <person name="Wylensek D."/>
            <person name="Hitch T.C.A."/>
            <person name="Clavel T."/>
        </authorList>
    </citation>
    <scope>NUCLEOTIDE SEQUENCE [LARGE SCALE GENOMIC DNA]</scope>
    <source>
        <strain evidence="1 2">WCA-MUC-591-APC-4B</strain>
    </source>
</reference>
<dbReference type="InterPro" id="IPR053746">
    <property type="entry name" value="Viral_HT_Connector_Assembly"/>
</dbReference>
<dbReference type="CDD" id="cd08054">
    <property type="entry name" value="gp6"/>
    <property type="match status" value="1"/>
</dbReference>
<evidence type="ECO:0000313" key="2">
    <source>
        <dbReference type="Proteomes" id="UP000469424"/>
    </source>
</evidence>
<protein>
    <submittedName>
        <fullName evidence="1">Phage gp6-like head-tail connector protein</fullName>
    </submittedName>
</protein>
<sequence length="115" mass="13257">MIMTVTELRSYITTEETDAMLQMKLDAVEKIVQNHTHNNFHEYANNGEINYPADIKLGAINLLKWDMDNRDKIGIQSETISRHSVTYADANGDNYVQGYPRALMGFLRPYVKARF</sequence>
<evidence type="ECO:0000313" key="1">
    <source>
        <dbReference type="EMBL" id="MST70646.1"/>
    </source>
</evidence>
<keyword evidence="2" id="KW-1185">Reference proteome</keyword>
<dbReference type="InterPro" id="IPR021146">
    <property type="entry name" value="Phage_gp6-like_head-tail"/>
</dbReference>
<dbReference type="EMBL" id="VUNA01000007">
    <property type="protein sequence ID" value="MST70646.1"/>
    <property type="molecule type" value="Genomic_DNA"/>
</dbReference>
<accession>A0A6N7XL36</accession>
<dbReference type="Proteomes" id="UP000469424">
    <property type="component" value="Unassembled WGS sequence"/>
</dbReference>
<name>A0A6N7XL36_9FIRM</name>
<proteinExistence type="predicted"/>
<dbReference type="AlphaFoldDB" id="A0A6N7XL36"/>
<gene>
    <name evidence="1" type="ORF">FYJ65_04695</name>
</gene>
<organism evidence="1 2">
    <name type="scientific">Mogibacterium kristiansenii</name>
    <dbReference type="NCBI Taxonomy" id="2606708"/>
    <lineage>
        <taxon>Bacteria</taxon>
        <taxon>Bacillati</taxon>
        <taxon>Bacillota</taxon>
        <taxon>Clostridia</taxon>
        <taxon>Peptostreptococcales</taxon>
        <taxon>Anaerovoracaceae</taxon>
        <taxon>Mogibacterium</taxon>
    </lineage>
</organism>
<comment type="caution">
    <text evidence="1">The sequence shown here is derived from an EMBL/GenBank/DDBJ whole genome shotgun (WGS) entry which is preliminary data.</text>
</comment>